<evidence type="ECO:0000313" key="2">
    <source>
        <dbReference type="Proteomes" id="UP000324800"/>
    </source>
</evidence>
<reference evidence="1 2" key="1">
    <citation type="submission" date="2019-03" db="EMBL/GenBank/DDBJ databases">
        <title>Single cell metagenomics reveals metabolic interactions within the superorganism composed of flagellate Streblomastix strix and complex community of Bacteroidetes bacteria on its surface.</title>
        <authorList>
            <person name="Treitli S.C."/>
            <person name="Kolisko M."/>
            <person name="Husnik F."/>
            <person name="Keeling P."/>
            <person name="Hampl V."/>
        </authorList>
    </citation>
    <scope>NUCLEOTIDE SEQUENCE [LARGE SCALE GENOMIC DNA]</scope>
    <source>
        <strain evidence="1">ST1C</strain>
    </source>
</reference>
<dbReference type="EMBL" id="SNRW01000201">
    <property type="protein sequence ID" value="KAA6402685.1"/>
    <property type="molecule type" value="Genomic_DNA"/>
</dbReference>
<sequence>MEIGIIDSLIRIFASRDFAMISNSYTLAFFKYTDSCNFELLQQLFNRNPYPALIRLLNHQKEDIVRDSINSISNILESGFQLSDDSELHPHFQQMIECNGIQIIFNLFRSSNDQWTKNKASICIGFLFVSREINNASIRQQIIANLIGQVNGLDIGTNMDAANALKGLSRNPELLLDSDDWKRIKSKERLFFLAQNTTNRTEIEKDGFAISRLYDN</sequence>
<dbReference type="Gene3D" id="1.25.10.10">
    <property type="entry name" value="Leucine-rich Repeat Variant"/>
    <property type="match status" value="1"/>
</dbReference>
<organism evidence="1 2">
    <name type="scientific">Streblomastix strix</name>
    <dbReference type="NCBI Taxonomy" id="222440"/>
    <lineage>
        <taxon>Eukaryota</taxon>
        <taxon>Metamonada</taxon>
        <taxon>Preaxostyla</taxon>
        <taxon>Oxymonadida</taxon>
        <taxon>Streblomastigidae</taxon>
        <taxon>Streblomastix</taxon>
    </lineage>
</organism>
<dbReference type="InterPro" id="IPR011989">
    <property type="entry name" value="ARM-like"/>
</dbReference>
<name>A0A5J4X7U1_9EUKA</name>
<dbReference type="SUPFAM" id="SSF48371">
    <property type="entry name" value="ARM repeat"/>
    <property type="match status" value="1"/>
</dbReference>
<accession>A0A5J4X7U1</accession>
<dbReference type="InterPro" id="IPR016024">
    <property type="entry name" value="ARM-type_fold"/>
</dbReference>
<dbReference type="Proteomes" id="UP000324800">
    <property type="component" value="Unassembled WGS sequence"/>
</dbReference>
<dbReference type="AlphaFoldDB" id="A0A5J4X7U1"/>
<proteinExistence type="predicted"/>
<gene>
    <name evidence="1" type="ORF">EZS28_001786</name>
</gene>
<protein>
    <submittedName>
        <fullName evidence="1">Uncharacterized protein</fullName>
    </submittedName>
</protein>
<comment type="caution">
    <text evidence="1">The sequence shown here is derived from an EMBL/GenBank/DDBJ whole genome shotgun (WGS) entry which is preliminary data.</text>
</comment>
<evidence type="ECO:0000313" key="1">
    <source>
        <dbReference type="EMBL" id="KAA6402685.1"/>
    </source>
</evidence>